<dbReference type="AlphaFoldDB" id="A0A2T5PD93"/>
<evidence type="ECO:0000313" key="2">
    <source>
        <dbReference type="Proteomes" id="UP000244064"/>
    </source>
</evidence>
<dbReference type="RefSeq" id="WP_108105156.1">
    <property type="nucleotide sequence ID" value="NZ_QASN01000006.1"/>
</dbReference>
<proteinExistence type="predicted"/>
<comment type="caution">
    <text evidence="1">The sequence shown here is derived from an EMBL/GenBank/DDBJ whole genome shotgun (WGS) entry which is preliminary data.</text>
</comment>
<name>A0A2T5PD93_9PSED</name>
<dbReference type="OrthoDB" id="8612762at2"/>
<gene>
    <name evidence="1" type="ORF">DBO85_03145</name>
</gene>
<dbReference type="PROSITE" id="PS51257">
    <property type="entry name" value="PROKAR_LIPOPROTEIN"/>
    <property type="match status" value="1"/>
</dbReference>
<sequence>MKAICTLSAGLLLGGCITLSGQYSLHGEDSRGQPALPNMMIHAHGSQIYSMRRGLCGNPNVHQVRIFDSNSGVELASESPYRCP</sequence>
<organism evidence="1 2">
    <name type="scientific">Pseudomonas mangrovi</name>
    <dbReference type="NCBI Taxonomy" id="2161748"/>
    <lineage>
        <taxon>Bacteria</taxon>
        <taxon>Pseudomonadati</taxon>
        <taxon>Pseudomonadota</taxon>
        <taxon>Gammaproteobacteria</taxon>
        <taxon>Pseudomonadales</taxon>
        <taxon>Pseudomonadaceae</taxon>
        <taxon>Pseudomonas</taxon>
    </lineage>
</organism>
<protein>
    <submittedName>
        <fullName evidence="1">Uncharacterized protein</fullName>
    </submittedName>
</protein>
<keyword evidence="2" id="KW-1185">Reference proteome</keyword>
<evidence type="ECO:0000313" key="1">
    <source>
        <dbReference type="EMBL" id="PTU75684.1"/>
    </source>
</evidence>
<dbReference type="EMBL" id="QASN01000006">
    <property type="protein sequence ID" value="PTU75684.1"/>
    <property type="molecule type" value="Genomic_DNA"/>
</dbReference>
<accession>A0A2T5PD93</accession>
<reference evidence="1 2" key="1">
    <citation type="submission" date="2018-04" db="EMBL/GenBank/DDBJ databases">
        <title>Pseudomonas sp. nov., isolated from mangrove soil.</title>
        <authorList>
            <person name="Chen C."/>
        </authorList>
    </citation>
    <scope>NUCLEOTIDE SEQUENCE [LARGE SCALE GENOMIC DNA]</scope>
    <source>
        <strain evidence="1 2">TC-11</strain>
    </source>
</reference>
<dbReference type="Proteomes" id="UP000244064">
    <property type="component" value="Unassembled WGS sequence"/>
</dbReference>